<proteinExistence type="predicted"/>
<dbReference type="Pfam" id="PF13360">
    <property type="entry name" value="PQQ_2"/>
    <property type="match status" value="2"/>
</dbReference>
<dbReference type="InterPro" id="IPR015943">
    <property type="entry name" value="WD40/YVTN_repeat-like_dom_sf"/>
</dbReference>
<dbReference type="Pfam" id="PF13517">
    <property type="entry name" value="FG-GAP_3"/>
    <property type="match status" value="1"/>
</dbReference>
<dbReference type="InterPro" id="IPR028994">
    <property type="entry name" value="Integrin_alpha_N"/>
</dbReference>
<dbReference type="PANTHER" id="PTHR21419:SF30">
    <property type="entry name" value="IG-LIKE DOMAIN-CONTAINING PROTEIN"/>
    <property type="match status" value="1"/>
</dbReference>
<keyword evidence="2" id="KW-0812">Transmembrane</keyword>
<reference evidence="8 9" key="1">
    <citation type="submission" date="2020-12" db="EMBL/GenBank/DDBJ databases">
        <title>Halosimplex halophilum sp. nov. and Halosimplex salinum sp. nov., two new members of the genus Halosimplex.</title>
        <authorList>
            <person name="Cui H.L."/>
        </authorList>
    </citation>
    <scope>NUCLEOTIDE SEQUENCE [LARGE SCALE GENOMIC DNA]</scope>
    <source>
        <strain evidence="8 9">YGH94</strain>
    </source>
</reference>
<protein>
    <submittedName>
        <fullName evidence="8">PQQ-binding-like beta-propeller repeat protein</fullName>
    </submittedName>
</protein>
<evidence type="ECO:0000256" key="1">
    <source>
        <dbReference type="ARBA" id="ARBA00004167"/>
    </source>
</evidence>
<keyword evidence="5" id="KW-0472">Membrane</keyword>
<dbReference type="RefSeq" id="WP_198063167.1">
    <property type="nucleotide sequence ID" value="NZ_CP065856.1"/>
</dbReference>
<dbReference type="PANTHER" id="PTHR21419">
    <property type="match status" value="1"/>
</dbReference>
<dbReference type="EMBL" id="CP065856">
    <property type="protein sequence ID" value="QPV64395.1"/>
    <property type="molecule type" value="Genomic_DNA"/>
</dbReference>
<organism evidence="8 9">
    <name type="scientific">Halosimplex litoreum</name>
    <dbReference type="NCBI Taxonomy" id="1198301"/>
    <lineage>
        <taxon>Archaea</taxon>
        <taxon>Methanobacteriati</taxon>
        <taxon>Methanobacteriota</taxon>
        <taxon>Stenosarchaea group</taxon>
        <taxon>Halobacteria</taxon>
        <taxon>Halobacteriales</taxon>
        <taxon>Haloarculaceae</taxon>
        <taxon>Halosimplex</taxon>
    </lineage>
</organism>
<evidence type="ECO:0000259" key="7">
    <source>
        <dbReference type="Pfam" id="PF13360"/>
    </source>
</evidence>
<feature type="region of interest" description="Disordered" evidence="6">
    <location>
        <begin position="271"/>
        <end position="290"/>
    </location>
</feature>
<keyword evidence="4" id="KW-1133">Transmembrane helix</keyword>
<dbReference type="OrthoDB" id="221432at2157"/>
<name>A0A7T3KWX9_9EURY</name>
<evidence type="ECO:0000256" key="3">
    <source>
        <dbReference type="ARBA" id="ARBA00022729"/>
    </source>
</evidence>
<gene>
    <name evidence="8" type="ORF">I7X12_07220</name>
</gene>
<dbReference type="InterPro" id="IPR013517">
    <property type="entry name" value="FG-GAP"/>
</dbReference>
<sequence>MRTRTVAALALLVVTLSGVGAAALWTLPGGGGGLTEVWISDTARDNEFNHHGVGAADGVVVAPVTGLQSQDDLTRRSCSLNRLDSANGSVRWWVGVPPERCFSHALTKPAVADLDGDGALEVVAGTTENATVAVAASDGRELFRVPTTAYGYAQPTVADVAGDADPEVVASDISGDVFVASGDGTVRWRGNVSGIVYASPVVADIDGDEGREVVVAGRSETVAFEADGTVRWRRDVGANDAAAATVDGESVVVVAGNDGVVALDGATGDRRWNRSTEGSPAMGALADGDGDGDPETYVSEAGNVLRALDAADGSEEWRTRLATSEGSVTPPAVLGDPDGDGSPEVVAVTNGGTVAVLDPATGAERAAYERDVSVWTGVTPANLTAAPGDELLVRYGDGRVVALEHGSRVAEGA</sequence>
<feature type="domain" description="Pyrrolo-quinoline quinone repeat" evidence="7">
    <location>
        <begin position="295"/>
        <end position="404"/>
    </location>
</feature>
<evidence type="ECO:0000256" key="4">
    <source>
        <dbReference type="ARBA" id="ARBA00022989"/>
    </source>
</evidence>
<dbReference type="GO" id="GO:0016020">
    <property type="term" value="C:membrane"/>
    <property type="evidence" value="ECO:0007669"/>
    <property type="project" value="UniProtKB-SubCell"/>
</dbReference>
<dbReference type="GeneID" id="60588271"/>
<accession>A0A7T3KWX9</accession>
<keyword evidence="9" id="KW-1185">Reference proteome</keyword>
<dbReference type="Gene3D" id="2.130.10.10">
    <property type="entry name" value="YVTN repeat-like/Quinoprotein amine dehydrogenase"/>
    <property type="match status" value="1"/>
</dbReference>
<dbReference type="InterPro" id="IPR002372">
    <property type="entry name" value="PQQ_rpt_dom"/>
</dbReference>
<dbReference type="AlphaFoldDB" id="A0A7T3KWX9"/>
<comment type="subcellular location">
    <subcellularLocation>
        <location evidence="1">Membrane</location>
        <topology evidence="1">Single-pass membrane protein</topology>
    </subcellularLocation>
</comment>
<evidence type="ECO:0000256" key="5">
    <source>
        <dbReference type="ARBA" id="ARBA00023136"/>
    </source>
</evidence>
<dbReference type="InterPro" id="IPR045232">
    <property type="entry name" value="FAM234"/>
</dbReference>
<evidence type="ECO:0000313" key="8">
    <source>
        <dbReference type="EMBL" id="QPV64395.1"/>
    </source>
</evidence>
<feature type="domain" description="Pyrrolo-quinoline quinone repeat" evidence="7">
    <location>
        <begin position="179"/>
        <end position="281"/>
    </location>
</feature>
<evidence type="ECO:0000256" key="6">
    <source>
        <dbReference type="SAM" id="MobiDB-lite"/>
    </source>
</evidence>
<dbReference type="SUPFAM" id="SSF69318">
    <property type="entry name" value="Integrin alpha N-terminal domain"/>
    <property type="match status" value="1"/>
</dbReference>
<dbReference type="KEGG" id="hlt:I7X12_07220"/>
<evidence type="ECO:0000313" key="9">
    <source>
        <dbReference type="Proteomes" id="UP000595001"/>
    </source>
</evidence>
<evidence type="ECO:0000256" key="2">
    <source>
        <dbReference type="ARBA" id="ARBA00022692"/>
    </source>
</evidence>
<dbReference type="Proteomes" id="UP000595001">
    <property type="component" value="Chromosome"/>
</dbReference>
<keyword evidence="3" id="KW-0732">Signal</keyword>